<organism evidence="1 2">
    <name type="scientific">Treponema peruense</name>
    <dbReference type="NCBI Taxonomy" id="2787628"/>
    <lineage>
        <taxon>Bacteria</taxon>
        <taxon>Pseudomonadati</taxon>
        <taxon>Spirochaetota</taxon>
        <taxon>Spirochaetia</taxon>
        <taxon>Spirochaetales</taxon>
        <taxon>Treponemataceae</taxon>
        <taxon>Treponema</taxon>
    </lineage>
</organism>
<reference evidence="1 2" key="1">
    <citation type="submission" date="2020-11" db="EMBL/GenBank/DDBJ databases">
        <title>Treponema Peruensis nv. sp., first commensal Treponema isolated from human feces.</title>
        <authorList>
            <person name="Belkhou C."/>
            <person name="Raes J."/>
        </authorList>
    </citation>
    <scope>NUCLEOTIDE SEQUENCE [LARGE SCALE GENOMIC DNA]</scope>
    <source>
        <strain evidence="1 2">RCC2812</strain>
    </source>
</reference>
<dbReference type="PROSITE" id="PS51257">
    <property type="entry name" value="PROKAR_LIPOPROTEIN"/>
    <property type="match status" value="1"/>
</dbReference>
<dbReference type="Proteomes" id="UP000595224">
    <property type="component" value="Chromosome"/>
</dbReference>
<evidence type="ECO:0000313" key="2">
    <source>
        <dbReference type="Proteomes" id="UP000595224"/>
    </source>
</evidence>
<evidence type="ECO:0000313" key="1">
    <source>
        <dbReference type="EMBL" id="QQA00209.1"/>
    </source>
</evidence>
<accession>A0A7T3RBV6</accession>
<keyword evidence="2" id="KW-1185">Reference proteome</keyword>
<evidence type="ECO:0008006" key="3">
    <source>
        <dbReference type="Google" id="ProtNLM"/>
    </source>
</evidence>
<dbReference type="KEGG" id="tper:IWA51_07950"/>
<gene>
    <name evidence="1" type="ORF">IWA51_07950</name>
</gene>
<dbReference type="RefSeq" id="WP_198442037.1">
    <property type="nucleotide sequence ID" value="NZ_CBCSHE010000001.1"/>
</dbReference>
<protein>
    <recommendedName>
        <fullName evidence="3">Lipoprotein</fullName>
    </recommendedName>
</protein>
<dbReference type="AlphaFoldDB" id="A0A7T3RBV6"/>
<proteinExistence type="predicted"/>
<name>A0A7T3RBV6_9SPIR</name>
<sequence length="265" mass="30095">MKVVRGLSFMLFTFCLFLFASCGLEAFYYLDPPQEDRLVLYTNSDRTLDYFSFRTNEGSEPNISLGEFEFLGTEVYYKIYRSSSAMTSCQSSISSITNGTDASAAAEKLIDSYGYKTLRFISPGSQVSIVKDAQTPRYVYIRLNHFQGESEDNPYTNVVCTGRTQMKEYDSSWNTEGSGVDVYFPRRNINSSYGFNFNSKDENSPVPKNGDEDVTWSDTATEEGCWYIDMYAVSVGRDTSFTTSYSEVLHLGSITVRESEYDEYN</sequence>
<dbReference type="EMBL" id="CP064936">
    <property type="protein sequence ID" value="QQA00209.1"/>
    <property type="molecule type" value="Genomic_DNA"/>
</dbReference>